<dbReference type="InterPro" id="IPR029021">
    <property type="entry name" value="Prot-tyrosine_phosphatase-like"/>
</dbReference>
<sequence length="227" mass="25212">FSQFANWIIPSKVLLGRYPYVEPSRCRTHDEGEAQVSQILQAGVTTFISLQAETPPQTSMTMGGVNGFVPYASVAALLVSAMSGPPDMKEVNGLRNPYLDTFLPPRRKQQRQEAQELEEQRPPRRQLAFLHYPITDLDIPTTDQVRELIGEIARRVEAGEVLYVHCWGGRGRAGTVAACLLASLYGVDAEQALARVQRAYDTRGELGYASPETLQQVNFVKSYINGQ</sequence>
<dbReference type="OrthoDB" id="2017893at2759"/>
<keyword evidence="4" id="KW-1185">Reference proteome</keyword>
<feature type="non-terminal residue" evidence="3">
    <location>
        <position position="1"/>
    </location>
</feature>
<dbReference type="GO" id="GO:0016791">
    <property type="term" value="F:phosphatase activity"/>
    <property type="evidence" value="ECO:0007669"/>
    <property type="project" value="UniProtKB-ARBA"/>
</dbReference>
<comment type="caution">
    <text evidence="3">The sequence shown here is derived from an EMBL/GenBank/DDBJ whole genome shotgun (WGS) entry which is preliminary data.</text>
</comment>
<reference evidence="3 4" key="1">
    <citation type="journal article" date="2012" name="Genome Biol.">
        <title>The genome of the polar eukaryotic microalga coccomyxa subellipsoidea reveals traits of cold adaptation.</title>
        <authorList>
            <person name="Blanc G."/>
            <person name="Agarkova I."/>
            <person name="Grimwood J."/>
            <person name="Kuo A."/>
            <person name="Brueggeman A."/>
            <person name="Dunigan D."/>
            <person name="Gurnon J."/>
            <person name="Ladunga I."/>
            <person name="Lindquist E."/>
            <person name="Lucas S."/>
            <person name="Pangilinan J."/>
            <person name="Proschold T."/>
            <person name="Salamov A."/>
            <person name="Schmutz J."/>
            <person name="Weeks D."/>
            <person name="Yamada T."/>
            <person name="Claverie J.M."/>
            <person name="Grigoriev I."/>
            <person name="Van Etten J."/>
            <person name="Lomsadze A."/>
            <person name="Borodovsky M."/>
        </authorList>
    </citation>
    <scope>NUCLEOTIDE SEQUENCE [LARGE SCALE GENOMIC DNA]</scope>
    <source>
        <strain evidence="3 4">C-169</strain>
    </source>
</reference>
<dbReference type="SUPFAM" id="SSF52799">
    <property type="entry name" value="(Phosphotyrosine protein) phosphatases II"/>
    <property type="match status" value="1"/>
</dbReference>
<protein>
    <submittedName>
        <fullName evidence="3">Phosphatases II</fullName>
    </submittedName>
</protein>
<evidence type="ECO:0000313" key="3">
    <source>
        <dbReference type="EMBL" id="EIE21090.1"/>
    </source>
</evidence>
<dbReference type="AlphaFoldDB" id="I0YRS1"/>
<proteinExistence type="predicted"/>
<gene>
    <name evidence="3" type="ORF">COCSUDRAFT_17777</name>
</gene>
<dbReference type="KEGG" id="csl:COCSUDRAFT_17777"/>
<dbReference type="GeneID" id="17039072"/>
<dbReference type="PROSITE" id="PS50056">
    <property type="entry name" value="TYR_PHOSPHATASE_2"/>
    <property type="match status" value="1"/>
</dbReference>
<accession>I0YRS1</accession>
<dbReference type="PANTHER" id="PTHR23339">
    <property type="entry name" value="TYROSINE SPECIFIC PROTEIN PHOSPHATASE AND DUAL SPECIFICITY PROTEIN PHOSPHATASE"/>
    <property type="match status" value="1"/>
</dbReference>
<dbReference type="eggNOG" id="ENOG502S80H">
    <property type="taxonomic scope" value="Eukaryota"/>
</dbReference>
<dbReference type="EMBL" id="AGSI01000013">
    <property type="protein sequence ID" value="EIE21090.1"/>
    <property type="molecule type" value="Genomic_DNA"/>
</dbReference>
<dbReference type="Proteomes" id="UP000007264">
    <property type="component" value="Unassembled WGS sequence"/>
</dbReference>
<evidence type="ECO:0000256" key="1">
    <source>
        <dbReference type="ARBA" id="ARBA00022801"/>
    </source>
</evidence>
<dbReference type="Gene3D" id="3.90.190.10">
    <property type="entry name" value="Protein tyrosine phosphatase superfamily"/>
    <property type="match status" value="1"/>
</dbReference>
<dbReference type="InterPro" id="IPR000387">
    <property type="entry name" value="Tyr_Pase_dom"/>
</dbReference>
<evidence type="ECO:0000313" key="4">
    <source>
        <dbReference type="Proteomes" id="UP000007264"/>
    </source>
</evidence>
<dbReference type="InterPro" id="IPR050561">
    <property type="entry name" value="PTP"/>
</dbReference>
<feature type="domain" description="Tyrosine specific protein phosphatases" evidence="2">
    <location>
        <begin position="143"/>
        <end position="198"/>
    </location>
</feature>
<dbReference type="RefSeq" id="XP_005645634.1">
    <property type="nucleotide sequence ID" value="XM_005645577.1"/>
</dbReference>
<organism evidence="3 4">
    <name type="scientific">Coccomyxa subellipsoidea (strain C-169)</name>
    <name type="common">Green microalga</name>
    <dbReference type="NCBI Taxonomy" id="574566"/>
    <lineage>
        <taxon>Eukaryota</taxon>
        <taxon>Viridiplantae</taxon>
        <taxon>Chlorophyta</taxon>
        <taxon>core chlorophytes</taxon>
        <taxon>Trebouxiophyceae</taxon>
        <taxon>Trebouxiophyceae incertae sedis</taxon>
        <taxon>Coccomyxaceae</taxon>
        <taxon>Coccomyxa</taxon>
        <taxon>Coccomyxa subellipsoidea</taxon>
    </lineage>
</organism>
<keyword evidence="1" id="KW-0378">Hydrolase</keyword>
<dbReference type="InterPro" id="IPR057023">
    <property type="entry name" value="PTP-SAK"/>
</dbReference>
<dbReference type="Pfam" id="PF22784">
    <property type="entry name" value="PTP-SAK"/>
    <property type="match status" value="1"/>
</dbReference>
<name>I0YRS1_COCSC</name>
<evidence type="ECO:0000259" key="2">
    <source>
        <dbReference type="PROSITE" id="PS50056"/>
    </source>
</evidence>